<keyword evidence="2" id="KW-1133">Transmembrane helix</keyword>
<evidence type="ECO:0000256" key="2">
    <source>
        <dbReference type="SAM" id="Phobius"/>
    </source>
</evidence>
<evidence type="ECO:0008006" key="5">
    <source>
        <dbReference type="Google" id="ProtNLM"/>
    </source>
</evidence>
<dbReference type="InterPro" id="IPR013783">
    <property type="entry name" value="Ig-like_fold"/>
</dbReference>
<comment type="caution">
    <text evidence="3">The sequence shown here is derived from an EMBL/GenBank/DDBJ whole genome shotgun (WGS) entry which is preliminary data.</text>
</comment>
<feature type="region of interest" description="Disordered" evidence="1">
    <location>
        <begin position="350"/>
        <end position="381"/>
    </location>
</feature>
<proteinExistence type="predicted"/>
<name>A0A2N2F414_9BACT</name>
<accession>A0A2N2F414</accession>
<sequence length="381" mass="42368">MKKILLTALILLLSPITLLAIGDISLSQLYAQAELSELEQIEQQRIKGLEEQLGFSLPKYTDNPSYVITFQDPSPGKNGIQIEIDGKEFVEITSPYTFPALSIGEHSVKFRFNDKDGNTQTLEYSLIVVPRTPIINPPVVEDKVITINGTGLSNSEIFLFLTSNTYNLKDTVTTNSSGEWSFTVTQEEGFAEGIYTLTAYTRKYGYASELSDATVFEVGASGIFQNNGNKSIVSFAFKDLKGVNIIDVLGKNPDLIILILTPFILGCILALVGRNIIKSNKEEYISKKVENSIKGEKNGEEKTLRELFESNGKEKAPEEQIKINTDVSKKITKMKKEPKVISKEDFLKDFKSVDPDDSAGKEKPAEKVKKEIKVSLTSREE</sequence>
<protein>
    <recommendedName>
        <fullName evidence="5">Bacterial Ig-like domain-containing protein</fullName>
    </recommendedName>
</protein>
<organism evidence="3 4">
    <name type="scientific">Candidatus Dojkabacteria bacterium HGW-Dojkabacteria-1</name>
    <dbReference type="NCBI Taxonomy" id="2013761"/>
    <lineage>
        <taxon>Bacteria</taxon>
        <taxon>Candidatus Dojkabacteria</taxon>
    </lineage>
</organism>
<dbReference type="SUPFAM" id="SSF117074">
    <property type="entry name" value="Hypothetical protein PA1324"/>
    <property type="match status" value="1"/>
</dbReference>
<keyword evidence="2" id="KW-0812">Transmembrane</keyword>
<evidence type="ECO:0000313" key="3">
    <source>
        <dbReference type="EMBL" id="PKN02893.1"/>
    </source>
</evidence>
<feature type="transmembrane region" description="Helical" evidence="2">
    <location>
        <begin position="255"/>
        <end position="277"/>
    </location>
</feature>
<keyword evidence="2" id="KW-0472">Membrane</keyword>
<dbReference type="AlphaFoldDB" id="A0A2N2F414"/>
<dbReference type="Proteomes" id="UP000233417">
    <property type="component" value="Unassembled WGS sequence"/>
</dbReference>
<gene>
    <name evidence="3" type="ORF">CVU76_02605</name>
</gene>
<dbReference type="EMBL" id="PHAO01000001">
    <property type="protein sequence ID" value="PKN02893.1"/>
    <property type="molecule type" value="Genomic_DNA"/>
</dbReference>
<dbReference type="Gene3D" id="2.60.40.10">
    <property type="entry name" value="Immunoglobulins"/>
    <property type="match status" value="1"/>
</dbReference>
<evidence type="ECO:0000256" key="1">
    <source>
        <dbReference type="SAM" id="MobiDB-lite"/>
    </source>
</evidence>
<evidence type="ECO:0000313" key="4">
    <source>
        <dbReference type="Proteomes" id="UP000233417"/>
    </source>
</evidence>
<reference evidence="3 4" key="1">
    <citation type="journal article" date="2017" name="ISME J.">
        <title>Potential for microbial H2 and metal transformations associated with novel bacteria and archaea in deep terrestrial subsurface sediments.</title>
        <authorList>
            <person name="Hernsdorf A.W."/>
            <person name="Amano Y."/>
            <person name="Miyakawa K."/>
            <person name="Ise K."/>
            <person name="Suzuki Y."/>
            <person name="Anantharaman K."/>
            <person name="Probst A."/>
            <person name="Burstein D."/>
            <person name="Thomas B.C."/>
            <person name="Banfield J.F."/>
        </authorList>
    </citation>
    <scope>NUCLEOTIDE SEQUENCE [LARGE SCALE GENOMIC DNA]</scope>
    <source>
        <strain evidence="3">HGW-Dojkabacteria-1</strain>
    </source>
</reference>